<sequence>MSKCHSFKICQYPSYICRQENVDPNGVAKFELCLYGMVYFMALHCFNDIENIFKFRYMLKTYAKNMELQALEDGNNFVYTV</sequence>
<keyword evidence="1" id="KW-1185">Reference proteome</keyword>
<protein>
    <submittedName>
        <fullName evidence="2">Uncharacterized protein</fullName>
    </submittedName>
</protein>
<evidence type="ECO:0000313" key="1">
    <source>
        <dbReference type="Proteomes" id="UP000887540"/>
    </source>
</evidence>
<organism evidence="1 2">
    <name type="scientific">Acrobeloides nanus</name>
    <dbReference type="NCBI Taxonomy" id="290746"/>
    <lineage>
        <taxon>Eukaryota</taxon>
        <taxon>Metazoa</taxon>
        <taxon>Ecdysozoa</taxon>
        <taxon>Nematoda</taxon>
        <taxon>Chromadorea</taxon>
        <taxon>Rhabditida</taxon>
        <taxon>Tylenchina</taxon>
        <taxon>Cephalobomorpha</taxon>
        <taxon>Cephaloboidea</taxon>
        <taxon>Cephalobidae</taxon>
        <taxon>Acrobeloides</taxon>
    </lineage>
</organism>
<evidence type="ECO:0000313" key="2">
    <source>
        <dbReference type="WBParaSite" id="ACRNAN_Path_994.g3819.t1"/>
    </source>
</evidence>
<accession>A0A914CET0</accession>
<dbReference type="WBParaSite" id="ACRNAN_Path_994.g3819.t1">
    <property type="protein sequence ID" value="ACRNAN_Path_994.g3819.t1"/>
    <property type="gene ID" value="ACRNAN_Path_994.g3819"/>
</dbReference>
<proteinExistence type="predicted"/>
<reference evidence="2" key="1">
    <citation type="submission" date="2022-11" db="UniProtKB">
        <authorList>
            <consortium name="WormBaseParasite"/>
        </authorList>
    </citation>
    <scope>IDENTIFICATION</scope>
</reference>
<dbReference type="AlphaFoldDB" id="A0A914CET0"/>
<name>A0A914CET0_9BILA</name>
<dbReference type="Proteomes" id="UP000887540">
    <property type="component" value="Unplaced"/>
</dbReference>